<keyword evidence="1" id="KW-0472">Membrane</keyword>
<evidence type="ECO:0000256" key="1">
    <source>
        <dbReference type="SAM" id="Phobius"/>
    </source>
</evidence>
<dbReference type="EMBL" id="LXEQ01000011">
    <property type="protein sequence ID" value="OAT31653.1"/>
    <property type="molecule type" value="Genomic_DNA"/>
</dbReference>
<comment type="caution">
    <text evidence="2">The sequence shown here is derived from an EMBL/GenBank/DDBJ whole genome shotgun (WGS) entry which is preliminary data.</text>
</comment>
<sequence>MKKFLKNFIFDWIKTETIYSYLPVALIVLLSCLSYSFFPEHWGKLTLLSIVMVILGVWKLAKHLEK</sequence>
<gene>
    <name evidence="2" type="ORF">M976_00590</name>
</gene>
<proteinExistence type="predicted"/>
<evidence type="ECO:0000313" key="2">
    <source>
        <dbReference type="EMBL" id="OAT31653.1"/>
    </source>
</evidence>
<dbReference type="Proteomes" id="UP000078407">
    <property type="component" value="Unassembled WGS sequence"/>
</dbReference>
<feature type="transmembrane region" description="Helical" evidence="1">
    <location>
        <begin position="21"/>
        <end position="38"/>
    </location>
</feature>
<keyword evidence="1" id="KW-1133">Transmembrane helix</keyword>
<keyword evidence="1" id="KW-0812">Transmembrane</keyword>
<dbReference type="PROSITE" id="PS51257">
    <property type="entry name" value="PROKAR_LIPOPROTEIN"/>
    <property type="match status" value="1"/>
</dbReference>
<name>A0ABX2WCQ6_9ENTR</name>
<evidence type="ECO:0000313" key="3">
    <source>
        <dbReference type="Proteomes" id="UP000078407"/>
    </source>
</evidence>
<feature type="transmembrane region" description="Helical" evidence="1">
    <location>
        <begin position="44"/>
        <end position="61"/>
    </location>
</feature>
<organism evidence="2 3">
    <name type="scientific">Buttiauxella ferragutiae ATCC 51602</name>
    <dbReference type="NCBI Taxonomy" id="1354252"/>
    <lineage>
        <taxon>Bacteria</taxon>
        <taxon>Pseudomonadati</taxon>
        <taxon>Pseudomonadota</taxon>
        <taxon>Gammaproteobacteria</taxon>
        <taxon>Enterobacterales</taxon>
        <taxon>Enterobacteriaceae</taxon>
        <taxon>Buttiauxella</taxon>
    </lineage>
</organism>
<accession>A0ABX2WCQ6</accession>
<protein>
    <submittedName>
        <fullName evidence="2">Uncharacterized protein</fullName>
    </submittedName>
</protein>
<reference evidence="2 3" key="1">
    <citation type="submission" date="2016-04" db="EMBL/GenBank/DDBJ databases">
        <title>ATOL: Assembling a taxonomically balanced genome-scale reconstruction of the evolutionary history of the Enterobacteriaceae.</title>
        <authorList>
            <person name="Plunkett G.III."/>
            <person name="Neeno-Eckwall E.C."/>
            <person name="Glasner J.D."/>
            <person name="Perna N.T."/>
        </authorList>
    </citation>
    <scope>NUCLEOTIDE SEQUENCE [LARGE SCALE GENOMIC DNA]</scope>
    <source>
        <strain evidence="2 3">ATCC 51602</strain>
    </source>
</reference>
<keyword evidence="3" id="KW-1185">Reference proteome</keyword>